<evidence type="ECO:0000256" key="5">
    <source>
        <dbReference type="SAM" id="Phobius"/>
    </source>
</evidence>
<dbReference type="InterPro" id="IPR018499">
    <property type="entry name" value="Tetraspanin/Peripherin"/>
</dbReference>
<keyword evidence="2 5" id="KW-0812">Transmembrane</keyword>
<keyword evidence="7" id="KW-1185">Reference proteome</keyword>
<proteinExistence type="predicted"/>
<sequence>MIMAVGFYICLDDDFREYMKDLDMYSYMAGVYILLVAGVLVILMAFFGICGAYLKKPGMLLIFLILMGVAFVLEIAGASYLLANGTKNSKMTVVLQTNLYNLISRYNYDVSAKRSLDIVQQWIGCCGSLGIADYVNWNILIPTSCYDPITGNAW</sequence>
<dbReference type="Gene3D" id="1.10.1450.10">
    <property type="entry name" value="Tetraspanin"/>
    <property type="match status" value="1"/>
</dbReference>
<name>A0A5N5SMS9_9CRUS</name>
<dbReference type="OrthoDB" id="10051670at2759"/>
<protein>
    <submittedName>
        <fullName evidence="6">CD9 antigen</fullName>
    </submittedName>
</protein>
<accession>A0A5N5SMS9</accession>
<feature type="transmembrane region" description="Helical" evidence="5">
    <location>
        <begin position="60"/>
        <end position="83"/>
    </location>
</feature>
<evidence type="ECO:0000256" key="4">
    <source>
        <dbReference type="ARBA" id="ARBA00023136"/>
    </source>
</evidence>
<dbReference type="PANTHER" id="PTHR19282:SF534">
    <property type="entry name" value="TETRASPANIN FAMILY-RELATED"/>
    <property type="match status" value="1"/>
</dbReference>
<dbReference type="InterPro" id="IPR008952">
    <property type="entry name" value="Tetraspanin_EC2_sf"/>
</dbReference>
<evidence type="ECO:0000256" key="3">
    <source>
        <dbReference type="ARBA" id="ARBA00022989"/>
    </source>
</evidence>
<evidence type="ECO:0000256" key="1">
    <source>
        <dbReference type="ARBA" id="ARBA00004141"/>
    </source>
</evidence>
<dbReference type="GO" id="GO:0005886">
    <property type="term" value="C:plasma membrane"/>
    <property type="evidence" value="ECO:0007669"/>
    <property type="project" value="TreeGrafter"/>
</dbReference>
<comment type="subcellular location">
    <subcellularLocation>
        <location evidence="1">Membrane</location>
        <topology evidence="1">Multi-pass membrane protein</topology>
    </subcellularLocation>
</comment>
<dbReference type="SUPFAM" id="SSF48652">
    <property type="entry name" value="Tetraspanin"/>
    <property type="match status" value="1"/>
</dbReference>
<comment type="caution">
    <text evidence="6">The sequence shown here is derived from an EMBL/GenBank/DDBJ whole genome shotgun (WGS) entry which is preliminary data.</text>
</comment>
<evidence type="ECO:0000313" key="7">
    <source>
        <dbReference type="Proteomes" id="UP000326759"/>
    </source>
</evidence>
<evidence type="ECO:0000256" key="2">
    <source>
        <dbReference type="ARBA" id="ARBA00022692"/>
    </source>
</evidence>
<dbReference type="PANTHER" id="PTHR19282">
    <property type="entry name" value="TETRASPANIN"/>
    <property type="match status" value="1"/>
</dbReference>
<dbReference type="CDD" id="cd03127">
    <property type="entry name" value="tetraspanin_LEL"/>
    <property type="match status" value="1"/>
</dbReference>
<dbReference type="AlphaFoldDB" id="A0A5N5SMS9"/>
<gene>
    <name evidence="6" type="primary">CD9</name>
    <name evidence="6" type="ORF">Anas_05190</name>
</gene>
<feature type="transmembrane region" description="Helical" evidence="5">
    <location>
        <begin position="29"/>
        <end position="54"/>
    </location>
</feature>
<dbReference type="Proteomes" id="UP000326759">
    <property type="component" value="Unassembled WGS sequence"/>
</dbReference>
<dbReference type="Pfam" id="PF00335">
    <property type="entry name" value="Tetraspanin"/>
    <property type="match status" value="1"/>
</dbReference>
<dbReference type="EMBL" id="SEYY01023228">
    <property type="protein sequence ID" value="KAB7495010.1"/>
    <property type="molecule type" value="Genomic_DNA"/>
</dbReference>
<reference evidence="6 7" key="1">
    <citation type="journal article" date="2019" name="PLoS Biol.">
        <title>Sex chromosomes control vertical transmission of feminizing Wolbachia symbionts in an isopod.</title>
        <authorList>
            <person name="Becking T."/>
            <person name="Chebbi M.A."/>
            <person name="Giraud I."/>
            <person name="Moumen B."/>
            <person name="Laverre T."/>
            <person name="Caubet Y."/>
            <person name="Peccoud J."/>
            <person name="Gilbert C."/>
            <person name="Cordaux R."/>
        </authorList>
    </citation>
    <scope>NUCLEOTIDE SEQUENCE [LARGE SCALE GENOMIC DNA]</scope>
    <source>
        <strain evidence="6">ANa2</strain>
        <tissue evidence="6">Whole body excluding digestive tract and cuticle</tissue>
    </source>
</reference>
<evidence type="ECO:0000313" key="6">
    <source>
        <dbReference type="EMBL" id="KAB7495010.1"/>
    </source>
</evidence>
<organism evidence="6 7">
    <name type="scientific">Armadillidium nasatum</name>
    <dbReference type="NCBI Taxonomy" id="96803"/>
    <lineage>
        <taxon>Eukaryota</taxon>
        <taxon>Metazoa</taxon>
        <taxon>Ecdysozoa</taxon>
        <taxon>Arthropoda</taxon>
        <taxon>Crustacea</taxon>
        <taxon>Multicrustacea</taxon>
        <taxon>Malacostraca</taxon>
        <taxon>Eumalacostraca</taxon>
        <taxon>Peracarida</taxon>
        <taxon>Isopoda</taxon>
        <taxon>Oniscidea</taxon>
        <taxon>Crinocheta</taxon>
        <taxon>Armadillidiidae</taxon>
        <taxon>Armadillidium</taxon>
    </lineage>
</organism>
<keyword evidence="3 5" id="KW-1133">Transmembrane helix</keyword>
<dbReference type="PRINTS" id="PR00259">
    <property type="entry name" value="TMFOUR"/>
</dbReference>
<keyword evidence="4 5" id="KW-0472">Membrane</keyword>